<evidence type="ECO:0000259" key="6">
    <source>
        <dbReference type="Pfam" id="PF00696"/>
    </source>
</evidence>
<dbReference type="PANTHER" id="PTHR30409:SF1">
    <property type="entry name" value="CARBAMATE KINASE-RELATED"/>
    <property type="match status" value="1"/>
</dbReference>
<dbReference type="InterPro" id="IPR036393">
    <property type="entry name" value="AceGlu_kinase-like_sf"/>
</dbReference>
<dbReference type="GO" id="GO:0005829">
    <property type="term" value="C:cytosol"/>
    <property type="evidence" value="ECO:0007669"/>
    <property type="project" value="TreeGrafter"/>
</dbReference>
<dbReference type="NCBIfam" id="TIGR00746">
    <property type="entry name" value="arcC"/>
    <property type="match status" value="1"/>
</dbReference>
<protein>
    <recommendedName>
        <fullName evidence="4 5">Carbamate kinase</fullName>
    </recommendedName>
</protein>
<dbReference type="PATRIC" id="fig|320778.3.peg.667"/>
<evidence type="ECO:0000256" key="5">
    <source>
        <dbReference type="PIRNR" id="PIRNR000723"/>
    </source>
</evidence>
<organism evidence="7 8">
    <name type="scientific">Photobacterium ganghwense</name>
    <dbReference type="NCBI Taxonomy" id="320778"/>
    <lineage>
        <taxon>Bacteria</taxon>
        <taxon>Pseudomonadati</taxon>
        <taxon>Pseudomonadota</taxon>
        <taxon>Gammaproteobacteria</taxon>
        <taxon>Vibrionales</taxon>
        <taxon>Vibrionaceae</taxon>
        <taxon>Photobacterium</taxon>
    </lineage>
</organism>
<evidence type="ECO:0000256" key="1">
    <source>
        <dbReference type="ARBA" id="ARBA00011066"/>
    </source>
</evidence>
<keyword evidence="2 5" id="KW-0808">Transferase</keyword>
<reference evidence="7 8" key="1">
    <citation type="submission" date="2015-05" db="EMBL/GenBank/DDBJ databases">
        <title>Photobacterium galathea sp. nov.</title>
        <authorList>
            <person name="Machado H."/>
            <person name="Gram L."/>
        </authorList>
    </citation>
    <scope>NUCLEOTIDE SEQUENCE [LARGE SCALE GENOMIC DNA]</scope>
    <source>
        <strain evidence="7 8">DSM 22954</strain>
    </source>
</reference>
<evidence type="ECO:0000256" key="4">
    <source>
        <dbReference type="NCBIfam" id="TIGR00746"/>
    </source>
</evidence>
<dbReference type="OrthoDB" id="9766717at2"/>
<comment type="caution">
    <text evidence="7">The sequence shown here is derived from an EMBL/GenBank/DDBJ whole genome shotgun (WGS) entry which is preliminary data.</text>
</comment>
<dbReference type="GO" id="GO:0019546">
    <property type="term" value="P:L-arginine deiminase pathway"/>
    <property type="evidence" value="ECO:0007669"/>
    <property type="project" value="TreeGrafter"/>
</dbReference>
<accession>A0A0J1HI14</accession>
<dbReference type="SUPFAM" id="SSF53633">
    <property type="entry name" value="Carbamate kinase-like"/>
    <property type="match status" value="1"/>
</dbReference>
<dbReference type="GO" id="GO:0008804">
    <property type="term" value="F:carbamate kinase activity"/>
    <property type="evidence" value="ECO:0007669"/>
    <property type="project" value="UniProtKB-UniRule"/>
</dbReference>
<evidence type="ECO:0000256" key="3">
    <source>
        <dbReference type="ARBA" id="ARBA00022777"/>
    </source>
</evidence>
<comment type="similarity">
    <text evidence="1 5">Belongs to the carbamate kinase family.</text>
</comment>
<dbReference type="PANTHER" id="PTHR30409">
    <property type="entry name" value="CARBAMATE KINASE"/>
    <property type="match status" value="1"/>
</dbReference>
<evidence type="ECO:0000313" key="7">
    <source>
        <dbReference type="EMBL" id="KLV11240.1"/>
    </source>
</evidence>
<dbReference type="Gene3D" id="3.40.1160.10">
    <property type="entry name" value="Acetylglutamate kinase-like"/>
    <property type="match status" value="1"/>
</dbReference>
<sequence length="303" mass="32546">MTKQTVVVALGGNALLRRGEPLEADTQRKNIAKAAQTIAEIAKEFNVVLVHGNGPQVGLLALQGLEYKKVAPYPLDVLGSETQGMIGYMLMQELKNLLPERDVSCMLTQMTVDPNDPAFADPTKPIGPVYEEAEAREMAEKYNWTVKPDGQYFRRVVPSPLPTGIVESDAITTLIKQEHLVICTGGGGIPVKKENGKLTGVEAVIDKDMSAAYLAQQLHADALLILTDADAVYLDWGKPTQKALRSTTPRELAQYAFDAGSMGPKIDASCEFINKGGKLVGIGSLEDGLAILKGEAGTNIIAE</sequence>
<dbReference type="PIRSF" id="PIRSF000723">
    <property type="entry name" value="Carbamate_kin"/>
    <property type="match status" value="1"/>
</dbReference>
<evidence type="ECO:0000313" key="8">
    <source>
        <dbReference type="Proteomes" id="UP000035909"/>
    </source>
</evidence>
<dbReference type="Pfam" id="PF00696">
    <property type="entry name" value="AA_kinase"/>
    <property type="match status" value="1"/>
</dbReference>
<dbReference type="NCBIfam" id="NF009007">
    <property type="entry name" value="PRK12352.1"/>
    <property type="match status" value="1"/>
</dbReference>
<keyword evidence="8" id="KW-1185">Reference proteome</keyword>
<keyword evidence="3 5" id="KW-0418">Kinase</keyword>
<dbReference type="FunFam" id="3.40.1160.10:FF:000007">
    <property type="entry name" value="Carbamate kinase"/>
    <property type="match status" value="1"/>
</dbReference>
<dbReference type="RefSeq" id="WP_047883740.1">
    <property type="nucleotide sequence ID" value="NZ_CP071325.1"/>
</dbReference>
<dbReference type="CDD" id="cd04235">
    <property type="entry name" value="AAK_CK"/>
    <property type="match status" value="1"/>
</dbReference>
<gene>
    <name evidence="7" type="ORF">ABT57_03110</name>
</gene>
<proteinExistence type="inferred from homology"/>
<feature type="domain" description="Aspartate/glutamate/uridylate kinase" evidence="6">
    <location>
        <begin position="5"/>
        <end position="278"/>
    </location>
</feature>
<dbReference type="PRINTS" id="PR01469">
    <property type="entry name" value="CARBMTKINASE"/>
</dbReference>
<dbReference type="STRING" id="320778.ABT57_03110"/>
<dbReference type="AlphaFoldDB" id="A0A0J1HI14"/>
<dbReference type="InterPro" id="IPR001048">
    <property type="entry name" value="Asp/Glu/Uridylate_kinase"/>
</dbReference>
<dbReference type="EMBL" id="LDOU01000003">
    <property type="protein sequence ID" value="KLV11240.1"/>
    <property type="molecule type" value="Genomic_DNA"/>
</dbReference>
<name>A0A0J1HI14_9GAMM</name>
<dbReference type="Proteomes" id="UP000035909">
    <property type="component" value="Unassembled WGS sequence"/>
</dbReference>
<dbReference type="InterPro" id="IPR003964">
    <property type="entry name" value="Carb_kinase"/>
</dbReference>
<dbReference type="NCBIfam" id="NF009008">
    <property type="entry name" value="PRK12354.1"/>
    <property type="match status" value="1"/>
</dbReference>
<evidence type="ECO:0000256" key="2">
    <source>
        <dbReference type="ARBA" id="ARBA00022679"/>
    </source>
</evidence>